<dbReference type="Pfam" id="PF13417">
    <property type="entry name" value="GST_N_3"/>
    <property type="match status" value="1"/>
</dbReference>
<accession>A0A1H4EIX3</accession>
<dbReference type="InterPro" id="IPR036249">
    <property type="entry name" value="Thioredoxin-like_sf"/>
</dbReference>
<organism evidence="2 3">
    <name type="scientific">Acidovorax soli</name>
    <dbReference type="NCBI Taxonomy" id="592050"/>
    <lineage>
        <taxon>Bacteria</taxon>
        <taxon>Pseudomonadati</taxon>
        <taxon>Pseudomonadota</taxon>
        <taxon>Betaproteobacteria</taxon>
        <taxon>Burkholderiales</taxon>
        <taxon>Comamonadaceae</taxon>
        <taxon>Acidovorax</taxon>
    </lineage>
</organism>
<keyword evidence="2" id="KW-0808">Transferase</keyword>
<dbReference type="Proteomes" id="UP000199002">
    <property type="component" value="Unassembled WGS sequence"/>
</dbReference>
<feature type="domain" description="GST N-terminal" evidence="1">
    <location>
        <begin position="1"/>
        <end position="66"/>
    </location>
</feature>
<keyword evidence="3" id="KW-1185">Reference proteome</keyword>
<dbReference type="Gene3D" id="1.20.1050.10">
    <property type="match status" value="1"/>
</dbReference>
<dbReference type="GO" id="GO:0016740">
    <property type="term" value="F:transferase activity"/>
    <property type="evidence" value="ECO:0007669"/>
    <property type="project" value="UniProtKB-KW"/>
</dbReference>
<dbReference type="AlphaFoldDB" id="A0A1H4EIX3"/>
<dbReference type="Pfam" id="PF13410">
    <property type="entry name" value="GST_C_2"/>
    <property type="match status" value="1"/>
</dbReference>
<dbReference type="InterPro" id="IPR036282">
    <property type="entry name" value="Glutathione-S-Trfase_C_sf"/>
</dbReference>
<dbReference type="InterPro" id="IPR004045">
    <property type="entry name" value="Glutathione_S-Trfase_N"/>
</dbReference>
<evidence type="ECO:0000313" key="2">
    <source>
        <dbReference type="EMBL" id="SEA84985.1"/>
    </source>
</evidence>
<sequence>MRARLALAVSGQTCEVREVVLKNKPQGLLQASPKATVPVLVLPGGQVLEQSLHIMLWALAQHDPDGWRTPSHGSMEDMLALIAECDGPFKQALDRCKYPSRYPEAPIDAARAQAMAWLSALDARLSTQPHLFGSHAALADMAIAPFVRQFAGIDADWWAAQPWPHLQTWLARWQANSLFERVMHKLPAWVDGTEGVTFPPQGALRLSNLHEPRIGPIKMKIIDEMLHLDLLTHEQHLQISAWIARSSSPEEILQMPAPLWQAVERASQTMGINEDLLRPPSLDAGDVVFI</sequence>
<name>A0A1H4EIX3_9BURK</name>
<evidence type="ECO:0000313" key="3">
    <source>
        <dbReference type="Proteomes" id="UP000199002"/>
    </source>
</evidence>
<reference evidence="3" key="1">
    <citation type="submission" date="2016-10" db="EMBL/GenBank/DDBJ databases">
        <authorList>
            <person name="Varghese N."/>
            <person name="Submissions S."/>
        </authorList>
    </citation>
    <scope>NUCLEOTIDE SEQUENCE [LARGE SCALE GENOMIC DNA]</scope>
    <source>
        <strain evidence="3">DSM 25157</strain>
    </source>
</reference>
<proteinExistence type="predicted"/>
<evidence type="ECO:0000259" key="1">
    <source>
        <dbReference type="PROSITE" id="PS50404"/>
    </source>
</evidence>
<dbReference type="STRING" id="592050.SAMN05421875_13619"/>
<dbReference type="Gene3D" id="3.40.30.10">
    <property type="entry name" value="Glutaredoxin"/>
    <property type="match status" value="1"/>
</dbReference>
<protein>
    <submittedName>
        <fullName evidence="2">Glutathione S-transferase</fullName>
    </submittedName>
</protein>
<gene>
    <name evidence="2" type="ORF">SAMN05421875_13619</name>
</gene>
<dbReference type="SUPFAM" id="SSF52833">
    <property type="entry name" value="Thioredoxin-like"/>
    <property type="match status" value="1"/>
</dbReference>
<dbReference type="PANTHER" id="PTHR44051:SF8">
    <property type="entry name" value="GLUTATHIONE S-TRANSFERASE GSTA"/>
    <property type="match status" value="1"/>
</dbReference>
<dbReference type="PROSITE" id="PS50404">
    <property type="entry name" value="GST_NTER"/>
    <property type="match status" value="1"/>
</dbReference>
<dbReference type="PANTHER" id="PTHR44051">
    <property type="entry name" value="GLUTATHIONE S-TRANSFERASE-RELATED"/>
    <property type="match status" value="1"/>
</dbReference>
<dbReference type="EMBL" id="FNQJ01000036">
    <property type="protein sequence ID" value="SEA84985.1"/>
    <property type="molecule type" value="Genomic_DNA"/>
</dbReference>
<dbReference type="CDD" id="cd03196">
    <property type="entry name" value="GST_C_5"/>
    <property type="match status" value="1"/>
</dbReference>
<dbReference type="SUPFAM" id="SSF47616">
    <property type="entry name" value="GST C-terminal domain-like"/>
    <property type="match status" value="1"/>
</dbReference>